<evidence type="ECO:0000313" key="2">
    <source>
        <dbReference type="Proteomes" id="UP000184543"/>
    </source>
</evidence>
<name>A0A1M6BWE5_9FLAO</name>
<dbReference type="STRING" id="192903.SAMN04488513_101560"/>
<sequence length="176" mass="20014">MEPSKMPENSGPIVNRVAQSKLLTFDLEDYYQEGSRVLFDISEWLYEGIILREKEFRAAAEAHDWTRYQDAYVALHCATDAIVPGWAYMLLTVKLSPYAKRVVQGDLEMLETSLYQSVLENLDLSAYQDKPVIVKGCSKKPVPPNAYLLITGRLQRVARSVMYGEACSSVPLFKRK</sequence>
<dbReference type="InterPro" id="IPR018914">
    <property type="entry name" value="DUF2480"/>
</dbReference>
<proteinExistence type="predicted"/>
<organism evidence="1 2">
    <name type="scientific">Pseudozobellia thermophila</name>
    <dbReference type="NCBI Taxonomy" id="192903"/>
    <lineage>
        <taxon>Bacteria</taxon>
        <taxon>Pseudomonadati</taxon>
        <taxon>Bacteroidota</taxon>
        <taxon>Flavobacteriia</taxon>
        <taxon>Flavobacteriales</taxon>
        <taxon>Flavobacteriaceae</taxon>
        <taxon>Pseudozobellia</taxon>
    </lineage>
</organism>
<dbReference type="EMBL" id="FQYU01000001">
    <property type="protein sequence ID" value="SHI53075.1"/>
    <property type="molecule type" value="Genomic_DNA"/>
</dbReference>
<evidence type="ECO:0000313" key="1">
    <source>
        <dbReference type="EMBL" id="SHI53075.1"/>
    </source>
</evidence>
<dbReference type="AlphaFoldDB" id="A0A1M6BWE5"/>
<keyword evidence="2" id="KW-1185">Reference proteome</keyword>
<dbReference type="RefSeq" id="WP_244526705.1">
    <property type="nucleotide sequence ID" value="NZ_FQYU01000001.1"/>
</dbReference>
<reference evidence="2" key="1">
    <citation type="submission" date="2016-11" db="EMBL/GenBank/DDBJ databases">
        <authorList>
            <person name="Varghese N."/>
            <person name="Submissions S."/>
        </authorList>
    </citation>
    <scope>NUCLEOTIDE SEQUENCE [LARGE SCALE GENOMIC DNA]</scope>
    <source>
        <strain evidence="2">DSM 19858</strain>
    </source>
</reference>
<dbReference type="Pfam" id="PF10652">
    <property type="entry name" value="DUF2480"/>
    <property type="match status" value="1"/>
</dbReference>
<dbReference type="Proteomes" id="UP000184543">
    <property type="component" value="Unassembled WGS sequence"/>
</dbReference>
<evidence type="ECO:0008006" key="3">
    <source>
        <dbReference type="Google" id="ProtNLM"/>
    </source>
</evidence>
<protein>
    <recommendedName>
        <fullName evidence="3">DUF2480 family protein</fullName>
    </recommendedName>
</protein>
<gene>
    <name evidence="1" type="ORF">SAMN04488513_101560</name>
</gene>
<accession>A0A1M6BWE5</accession>